<keyword evidence="2" id="KW-0813">Transport</keyword>
<dbReference type="PANTHER" id="PTHR36203:SF4">
    <property type="entry name" value="MANNITOL-SPECIFIC CRYPTIC PHOSPHOTRANSFERASE ENZYME IIA COMPONENT"/>
    <property type="match status" value="1"/>
</dbReference>
<dbReference type="InterPro" id="IPR051351">
    <property type="entry name" value="Ascorbate-PTS_EIIA_comp"/>
</dbReference>
<evidence type="ECO:0000313" key="9">
    <source>
        <dbReference type="Proteomes" id="UP000070675"/>
    </source>
</evidence>
<gene>
    <name evidence="8" type="ORF">HMPREF3192_00608</name>
</gene>
<sequence>MLMEEMLSKDNIQIIDGCADWEQAVHVAVNPLVDGGFVTPAYAVGIIENTHKYGPYFVLAPNLALLHARPEQGVIHQQLAVCVLRKGVVFKEGDDPVAVLVTLAAENPNDHIDVMKILATMFSDPQKITQIAQAQSVEEIYNLFTNVTV</sequence>
<feature type="domain" description="PTS EIIA type-2" evidence="7">
    <location>
        <begin position="5"/>
        <end position="147"/>
    </location>
</feature>
<evidence type="ECO:0000256" key="1">
    <source>
        <dbReference type="ARBA" id="ARBA00004496"/>
    </source>
</evidence>
<keyword evidence="5" id="KW-0598">Phosphotransferase system</keyword>
<evidence type="ECO:0000313" key="8">
    <source>
        <dbReference type="EMBL" id="KXB34995.1"/>
    </source>
</evidence>
<comment type="subcellular location">
    <subcellularLocation>
        <location evidence="1">Cytoplasm</location>
    </subcellularLocation>
</comment>
<keyword evidence="9" id="KW-1185">Reference proteome</keyword>
<dbReference type="GO" id="GO:0009401">
    <property type="term" value="P:phosphoenolpyruvate-dependent sugar phosphotransferase system"/>
    <property type="evidence" value="ECO:0007669"/>
    <property type="project" value="UniProtKB-KW"/>
</dbReference>
<accession>A0A133XVM2</accession>
<organism evidence="8 9">
    <name type="scientific">Atopobium deltae</name>
    <dbReference type="NCBI Taxonomy" id="1393034"/>
    <lineage>
        <taxon>Bacteria</taxon>
        <taxon>Bacillati</taxon>
        <taxon>Actinomycetota</taxon>
        <taxon>Coriobacteriia</taxon>
        <taxon>Coriobacteriales</taxon>
        <taxon>Atopobiaceae</taxon>
        <taxon>Atopobium</taxon>
    </lineage>
</organism>
<dbReference type="Pfam" id="PF00359">
    <property type="entry name" value="PTS_EIIA_2"/>
    <property type="match status" value="1"/>
</dbReference>
<keyword evidence="6" id="KW-0418">Kinase</keyword>
<dbReference type="InterPro" id="IPR002178">
    <property type="entry name" value="PTS_EIIA_type-2_dom"/>
</dbReference>
<dbReference type="STRING" id="1393034.HMPREF3192_00608"/>
<dbReference type="GO" id="GO:0016301">
    <property type="term" value="F:kinase activity"/>
    <property type="evidence" value="ECO:0007669"/>
    <property type="project" value="UniProtKB-KW"/>
</dbReference>
<dbReference type="AlphaFoldDB" id="A0A133XVM2"/>
<name>A0A133XVM2_9ACTN</name>
<dbReference type="RefSeq" id="WP_066305069.1">
    <property type="nucleotide sequence ID" value="NZ_KQ959487.1"/>
</dbReference>
<dbReference type="Gene3D" id="3.40.930.10">
    <property type="entry name" value="Mannitol-specific EII, Chain A"/>
    <property type="match status" value="1"/>
</dbReference>
<keyword evidence="3" id="KW-0963">Cytoplasm</keyword>
<dbReference type="PATRIC" id="fig|1393034.3.peg.589"/>
<comment type="caution">
    <text evidence="8">The sequence shown here is derived from an EMBL/GenBank/DDBJ whole genome shotgun (WGS) entry which is preliminary data.</text>
</comment>
<dbReference type="PROSITE" id="PS51094">
    <property type="entry name" value="PTS_EIIA_TYPE_2"/>
    <property type="match status" value="1"/>
</dbReference>
<dbReference type="EMBL" id="LSCR01000007">
    <property type="protein sequence ID" value="KXB34995.1"/>
    <property type="molecule type" value="Genomic_DNA"/>
</dbReference>
<dbReference type="Proteomes" id="UP000070675">
    <property type="component" value="Unassembled WGS sequence"/>
</dbReference>
<dbReference type="PANTHER" id="PTHR36203">
    <property type="entry name" value="ASCORBATE-SPECIFIC PTS SYSTEM EIIA COMPONENT"/>
    <property type="match status" value="1"/>
</dbReference>
<evidence type="ECO:0000256" key="4">
    <source>
        <dbReference type="ARBA" id="ARBA00022679"/>
    </source>
</evidence>
<evidence type="ECO:0000256" key="6">
    <source>
        <dbReference type="ARBA" id="ARBA00022777"/>
    </source>
</evidence>
<keyword evidence="4 8" id="KW-0808">Transferase</keyword>
<evidence type="ECO:0000256" key="3">
    <source>
        <dbReference type="ARBA" id="ARBA00022490"/>
    </source>
</evidence>
<dbReference type="InterPro" id="IPR016152">
    <property type="entry name" value="PTrfase/Anion_transptr"/>
</dbReference>
<dbReference type="GO" id="GO:0005737">
    <property type="term" value="C:cytoplasm"/>
    <property type="evidence" value="ECO:0007669"/>
    <property type="project" value="UniProtKB-SubCell"/>
</dbReference>
<evidence type="ECO:0000259" key="7">
    <source>
        <dbReference type="PROSITE" id="PS51094"/>
    </source>
</evidence>
<evidence type="ECO:0000256" key="2">
    <source>
        <dbReference type="ARBA" id="ARBA00022448"/>
    </source>
</evidence>
<keyword evidence="8" id="KW-0670">Pyruvate</keyword>
<proteinExistence type="predicted"/>
<protein>
    <submittedName>
        <fullName evidence="8">Phosphoenolpyruvate-dependent sugar phosphotransferase system, EIIA 2</fullName>
    </submittedName>
</protein>
<reference evidence="9" key="1">
    <citation type="submission" date="2016-01" db="EMBL/GenBank/DDBJ databases">
        <authorList>
            <person name="Mitreva M."/>
            <person name="Pepin K.H."/>
            <person name="Mihindukulasuriya K.A."/>
            <person name="Fulton R."/>
            <person name="Fronick C."/>
            <person name="O'Laughlin M."/>
            <person name="Miner T."/>
            <person name="Herter B."/>
            <person name="Rosa B.A."/>
            <person name="Cordes M."/>
            <person name="Tomlinson C."/>
            <person name="Wollam A."/>
            <person name="Palsikar V.B."/>
            <person name="Mardis E.R."/>
            <person name="Wilson R.K."/>
        </authorList>
    </citation>
    <scope>NUCLEOTIDE SEQUENCE [LARGE SCALE GENOMIC DNA]</scope>
    <source>
        <strain evidence="9">DNF00019</strain>
    </source>
</reference>
<evidence type="ECO:0000256" key="5">
    <source>
        <dbReference type="ARBA" id="ARBA00022683"/>
    </source>
</evidence>
<dbReference type="SUPFAM" id="SSF55804">
    <property type="entry name" value="Phoshotransferase/anion transport protein"/>
    <property type="match status" value="1"/>
</dbReference>
<dbReference type="OrthoDB" id="1634238at2"/>